<organism evidence="10 11">
    <name type="scientific">Mortierella alpina</name>
    <name type="common">Oleaginous fungus</name>
    <name type="synonym">Mortierella renispora</name>
    <dbReference type="NCBI Taxonomy" id="64518"/>
    <lineage>
        <taxon>Eukaryota</taxon>
        <taxon>Fungi</taxon>
        <taxon>Fungi incertae sedis</taxon>
        <taxon>Mucoromycota</taxon>
        <taxon>Mortierellomycotina</taxon>
        <taxon>Mortierellomycetes</taxon>
        <taxon>Mortierellales</taxon>
        <taxon>Mortierellaceae</taxon>
        <taxon>Mortierella</taxon>
    </lineage>
</organism>
<evidence type="ECO:0000256" key="6">
    <source>
        <dbReference type="ARBA" id="ARBA00044273"/>
    </source>
</evidence>
<dbReference type="SUPFAM" id="SSF103473">
    <property type="entry name" value="MFS general substrate transporter"/>
    <property type="match status" value="1"/>
</dbReference>
<dbReference type="EMBL" id="JAIFTL010000143">
    <property type="protein sequence ID" value="KAG9322489.1"/>
    <property type="molecule type" value="Genomic_DNA"/>
</dbReference>
<feature type="transmembrane region" description="Helical" evidence="8">
    <location>
        <begin position="74"/>
        <end position="100"/>
    </location>
</feature>
<feature type="transmembrane region" description="Helical" evidence="8">
    <location>
        <begin position="487"/>
        <end position="510"/>
    </location>
</feature>
<feature type="transmembrane region" description="Helical" evidence="8">
    <location>
        <begin position="562"/>
        <end position="581"/>
    </location>
</feature>
<dbReference type="Proteomes" id="UP000717515">
    <property type="component" value="Unassembled WGS sequence"/>
</dbReference>
<dbReference type="Gene3D" id="1.20.1250.20">
    <property type="entry name" value="MFS general substrate transporter like domains"/>
    <property type="match status" value="1"/>
</dbReference>
<protein>
    <recommendedName>
        <fullName evidence="6">MFS-type drug efflux transporter P55</fullName>
    </recommendedName>
</protein>
<evidence type="ECO:0000256" key="8">
    <source>
        <dbReference type="SAM" id="Phobius"/>
    </source>
</evidence>
<keyword evidence="4 8" id="KW-1133">Transmembrane helix</keyword>
<evidence type="ECO:0000256" key="5">
    <source>
        <dbReference type="ARBA" id="ARBA00023136"/>
    </source>
</evidence>
<evidence type="ECO:0000256" key="1">
    <source>
        <dbReference type="ARBA" id="ARBA00004127"/>
    </source>
</evidence>
<accession>A0A9P8A200</accession>
<dbReference type="PANTHER" id="PTHR23501:SF191">
    <property type="entry name" value="VACUOLAR BASIC AMINO ACID TRANSPORTER 4"/>
    <property type="match status" value="1"/>
</dbReference>
<dbReference type="PROSITE" id="PS50850">
    <property type="entry name" value="MFS"/>
    <property type="match status" value="1"/>
</dbReference>
<feature type="domain" description="Major facilitator superfamily (MFS) profile" evidence="9">
    <location>
        <begin position="78"/>
        <end position="548"/>
    </location>
</feature>
<evidence type="ECO:0000256" key="4">
    <source>
        <dbReference type="ARBA" id="ARBA00022989"/>
    </source>
</evidence>
<comment type="subcellular location">
    <subcellularLocation>
        <location evidence="1">Endomembrane system</location>
        <topology evidence="1">Multi-pass membrane protein</topology>
    </subcellularLocation>
</comment>
<dbReference type="InterPro" id="IPR005829">
    <property type="entry name" value="Sugar_transporter_CS"/>
</dbReference>
<dbReference type="InterPro" id="IPR011701">
    <property type="entry name" value="MFS"/>
</dbReference>
<proteinExistence type="predicted"/>
<dbReference type="AlphaFoldDB" id="A0A9P8A200"/>
<dbReference type="Pfam" id="PF07690">
    <property type="entry name" value="MFS_1"/>
    <property type="match status" value="1"/>
</dbReference>
<comment type="caution">
    <text evidence="10">The sequence shown here is derived from an EMBL/GenBank/DDBJ whole genome shotgun (WGS) entry which is preliminary data.</text>
</comment>
<dbReference type="CDD" id="cd17502">
    <property type="entry name" value="MFS_Azr1_MDR_like"/>
    <property type="match status" value="1"/>
</dbReference>
<evidence type="ECO:0000256" key="7">
    <source>
        <dbReference type="SAM" id="MobiDB-lite"/>
    </source>
</evidence>
<name>A0A9P8A200_MORAP</name>
<dbReference type="InterPro" id="IPR020846">
    <property type="entry name" value="MFS_dom"/>
</dbReference>
<keyword evidence="5 8" id="KW-0472">Membrane</keyword>
<dbReference type="GO" id="GO:0012505">
    <property type="term" value="C:endomembrane system"/>
    <property type="evidence" value="ECO:0007669"/>
    <property type="project" value="UniProtKB-SubCell"/>
</dbReference>
<feature type="transmembrane region" description="Helical" evidence="8">
    <location>
        <begin position="317"/>
        <end position="340"/>
    </location>
</feature>
<gene>
    <name evidence="10" type="ORF">KVV02_006652</name>
</gene>
<dbReference type="GO" id="GO:0005886">
    <property type="term" value="C:plasma membrane"/>
    <property type="evidence" value="ECO:0007669"/>
    <property type="project" value="TreeGrafter"/>
</dbReference>
<evidence type="ECO:0000259" key="9">
    <source>
        <dbReference type="PROSITE" id="PS50850"/>
    </source>
</evidence>
<feature type="compositionally biased region" description="Basic and acidic residues" evidence="7">
    <location>
        <begin position="50"/>
        <end position="65"/>
    </location>
</feature>
<feature type="transmembrane region" description="Helical" evidence="8">
    <location>
        <begin position="258"/>
        <end position="278"/>
    </location>
</feature>
<feature type="transmembrane region" description="Helical" evidence="8">
    <location>
        <begin position="227"/>
        <end position="246"/>
    </location>
</feature>
<feature type="transmembrane region" description="Helical" evidence="8">
    <location>
        <begin position="396"/>
        <end position="418"/>
    </location>
</feature>
<feature type="transmembrane region" description="Helical" evidence="8">
    <location>
        <begin position="452"/>
        <end position="475"/>
    </location>
</feature>
<reference evidence="10" key="1">
    <citation type="submission" date="2021-07" db="EMBL/GenBank/DDBJ databases">
        <title>Draft genome of Mortierella alpina, strain LL118, isolated from an aspen leaf litter sample.</title>
        <authorList>
            <person name="Yang S."/>
            <person name="Vinatzer B.A."/>
        </authorList>
    </citation>
    <scope>NUCLEOTIDE SEQUENCE</scope>
    <source>
        <strain evidence="10">LL118</strain>
    </source>
</reference>
<feature type="transmembrane region" description="Helical" evidence="8">
    <location>
        <begin position="361"/>
        <end position="384"/>
    </location>
</feature>
<feature type="compositionally biased region" description="Polar residues" evidence="7">
    <location>
        <begin position="1"/>
        <end position="18"/>
    </location>
</feature>
<keyword evidence="2" id="KW-0813">Transport</keyword>
<dbReference type="PANTHER" id="PTHR23501">
    <property type="entry name" value="MAJOR FACILITATOR SUPERFAMILY"/>
    <property type="match status" value="1"/>
</dbReference>
<feature type="transmembrane region" description="Helical" evidence="8">
    <location>
        <begin position="165"/>
        <end position="185"/>
    </location>
</feature>
<evidence type="ECO:0000256" key="2">
    <source>
        <dbReference type="ARBA" id="ARBA00022448"/>
    </source>
</evidence>
<dbReference type="InterPro" id="IPR036259">
    <property type="entry name" value="MFS_trans_sf"/>
</dbReference>
<dbReference type="GO" id="GO:0022857">
    <property type="term" value="F:transmembrane transporter activity"/>
    <property type="evidence" value="ECO:0007669"/>
    <property type="project" value="InterPro"/>
</dbReference>
<keyword evidence="3 8" id="KW-0812">Transmembrane</keyword>
<feature type="transmembrane region" description="Helical" evidence="8">
    <location>
        <begin position="290"/>
        <end position="311"/>
    </location>
</feature>
<evidence type="ECO:0000313" key="11">
    <source>
        <dbReference type="Proteomes" id="UP000717515"/>
    </source>
</evidence>
<feature type="transmembrane region" description="Helical" evidence="8">
    <location>
        <begin position="191"/>
        <end position="215"/>
    </location>
</feature>
<feature type="region of interest" description="Disordered" evidence="7">
    <location>
        <begin position="1"/>
        <end position="65"/>
    </location>
</feature>
<dbReference type="PROSITE" id="PS00216">
    <property type="entry name" value="SUGAR_TRANSPORT_1"/>
    <property type="match status" value="1"/>
</dbReference>
<feature type="transmembrane region" description="Helical" evidence="8">
    <location>
        <begin position="425"/>
        <end position="446"/>
    </location>
</feature>
<sequence>MAASTSSESTQLEATQRAPTEKAASASTNHGKIEANVLPEGPDHTTQPQKAEHQHDDVEQQGKKQPEVAISHRAAILLFIGLAMATFLASLDGTIIATALPKIASDFRAQSQMSWVATAYLLTYSMNEYLTVLSTPFNHFTTCLITTQPHAWTIGKFSDIFGRKIMILFASVTFMVGSAGAGGATSMTMLIVFRAIQGLGGAGLLSIVLIIISDIFPLEERPKYQSIIWSVFGISSVVGPLLGGVFVQQSTWRWCFLINLPLGVVTIVSVLLFLRLPFERQELKTQLARIDYLGTFLIIVAVICLLLPITWGGTTYAWDSAVIITLFCVAVVLIALLMWVESRAYEAIIPPRLFLNKTVAMLFGVNFLTGMGFLGVIFYAPIYFQVVKGVGATASGLHLLPMVLGLVIASIGSGALLSKIRDYRIFIWMGTMTMSIGIGLCVLLDAESGMGQQIGFLLLVGVGIGLILQTCMLAAQAAVEKKDMAVVTALCGFMNSIGGGIGIAMCSALFNNHLADNFSKLPASALAVILQFNLAESITAVQELPAEVKTLVVQAYVDTFQFIFKCITPIACAAFLLSLFIRKLRMLDPSEVIMAAG</sequence>
<evidence type="ECO:0000256" key="3">
    <source>
        <dbReference type="ARBA" id="ARBA00022692"/>
    </source>
</evidence>
<dbReference type="Gene3D" id="1.20.1720.10">
    <property type="entry name" value="Multidrug resistance protein D"/>
    <property type="match status" value="1"/>
</dbReference>
<evidence type="ECO:0000313" key="10">
    <source>
        <dbReference type="EMBL" id="KAG9322489.1"/>
    </source>
</evidence>